<sequence length="156" mass="16958">MTSWARGREEILGMLQRRELTQVVADAELAERMLATARQHLVSAETLADTDPYLAYAALHDAVRKALAALLQVQGLRATTTGGHLAVQHAARAQFGASLGAILRPIDRIRTTRHESEYPTPTTWIDEESVRDDLPAAAAVVDATGKVLSHLSPFIP</sequence>
<proteinExistence type="predicted"/>
<dbReference type="Gene3D" id="1.20.120.330">
    <property type="entry name" value="Nucleotidyltransferases domain 2"/>
    <property type="match status" value="1"/>
</dbReference>
<name>A0A8J3RA63_9ACTN</name>
<organism evidence="1 2">
    <name type="scientific">Sphaerimonospora thailandensis</name>
    <dbReference type="NCBI Taxonomy" id="795644"/>
    <lineage>
        <taxon>Bacteria</taxon>
        <taxon>Bacillati</taxon>
        <taxon>Actinomycetota</taxon>
        <taxon>Actinomycetes</taxon>
        <taxon>Streptosporangiales</taxon>
        <taxon>Streptosporangiaceae</taxon>
        <taxon>Sphaerimonospora</taxon>
    </lineage>
</organism>
<protein>
    <recommendedName>
        <fullName evidence="3">HEPN domain-containing protein</fullName>
    </recommendedName>
</protein>
<dbReference type="EMBL" id="BOOG01000011">
    <property type="protein sequence ID" value="GIH68848.1"/>
    <property type="molecule type" value="Genomic_DNA"/>
</dbReference>
<dbReference type="Proteomes" id="UP000610966">
    <property type="component" value="Unassembled WGS sequence"/>
</dbReference>
<keyword evidence="2" id="KW-1185">Reference proteome</keyword>
<dbReference type="AlphaFoldDB" id="A0A8J3RA63"/>
<evidence type="ECO:0000313" key="2">
    <source>
        <dbReference type="Proteomes" id="UP000610966"/>
    </source>
</evidence>
<evidence type="ECO:0000313" key="1">
    <source>
        <dbReference type="EMBL" id="GIH68848.1"/>
    </source>
</evidence>
<comment type="caution">
    <text evidence="1">The sequence shown here is derived from an EMBL/GenBank/DDBJ whole genome shotgun (WGS) entry which is preliminary data.</text>
</comment>
<reference evidence="1" key="1">
    <citation type="submission" date="2021-01" db="EMBL/GenBank/DDBJ databases">
        <title>Whole genome shotgun sequence of Sphaerimonospora thailandensis NBRC 107569.</title>
        <authorList>
            <person name="Komaki H."/>
            <person name="Tamura T."/>
        </authorList>
    </citation>
    <scope>NUCLEOTIDE SEQUENCE</scope>
    <source>
        <strain evidence="1">NBRC 107569</strain>
    </source>
</reference>
<accession>A0A8J3RA63</accession>
<evidence type="ECO:0008006" key="3">
    <source>
        <dbReference type="Google" id="ProtNLM"/>
    </source>
</evidence>
<gene>
    <name evidence="1" type="ORF">Mth01_11010</name>
</gene>